<keyword evidence="5" id="KW-0479">Metal-binding</keyword>
<dbReference type="GO" id="GO:0005525">
    <property type="term" value="F:GTP binding"/>
    <property type="evidence" value="ECO:0007669"/>
    <property type="project" value="UniProtKB-KW"/>
</dbReference>
<accession>A0A6N8FDQ8</accession>
<evidence type="ECO:0000313" key="7">
    <source>
        <dbReference type="EMBL" id="MUK87673.1"/>
    </source>
</evidence>
<dbReference type="UniPathway" id="UPA00848">
    <property type="reaction ID" value="UER00151"/>
</dbReference>
<proteinExistence type="inferred from homology"/>
<protein>
    <recommendedName>
        <fullName evidence="5">GTP cyclohydrolase 1</fullName>
        <ecNumber evidence="5">3.5.4.16</ecNumber>
    </recommendedName>
    <alternativeName>
        <fullName evidence="5">GTP cyclohydrolase I</fullName>
        <shortName evidence="5">GTP-CH-I</shortName>
    </alternativeName>
</protein>
<dbReference type="Gene3D" id="1.10.286.10">
    <property type="match status" value="1"/>
</dbReference>
<dbReference type="FunFam" id="1.10.286.10:FF:000001">
    <property type="entry name" value="GTP cyclohydrolase 1"/>
    <property type="match status" value="1"/>
</dbReference>
<feature type="binding site" evidence="5">
    <location>
        <position position="81"/>
    </location>
    <ligand>
        <name>Zn(2+)</name>
        <dbReference type="ChEBI" id="CHEBI:29105"/>
    </ligand>
</feature>
<dbReference type="Pfam" id="PF01227">
    <property type="entry name" value="GTP_cyclohydroI"/>
    <property type="match status" value="1"/>
</dbReference>
<organism evidence="7 8">
    <name type="scientific">Ornithinibacillus caprae</name>
    <dbReference type="NCBI Taxonomy" id="2678566"/>
    <lineage>
        <taxon>Bacteria</taxon>
        <taxon>Bacillati</taxon>
        <taxon>Bacillota</taxon>
        <taxon>Bacilli</taxon>
        <taxon>Bacillales</taxon>
        <taxon>Bacillaceae</taxon>
        <taxon>Ornithinibacillus</taxon>
    </lineage>
</organism>
<dbReference type="InterPro" id="IPR018234">
    <property type="entry name" value="GTP_CycHdrlase_I_CS"/>
</dbReference>
<feature type="domain" description="GTP cyclohydrolase I" evidence="6">
    <location>
        <begin position="9"/>
        <end position="186"/>
    </location>
</feature>
<dbReference type="InterPro" id="IPR043133">
    <property type="entry name" value="GTP-CH-I_C/QueF"/>
</dbReference>
<evidence type="ECO:0000256" key="1">
    <source>
        <dbReference type="ARBA" id="ARBA00001052"/>
    </source>
</evidence>
<keyword evidence="3 5" id="KW-0554">One-carbon metabolism</keyword>
<evidence type="ECO:0000256" key="4">
    <source>
        <dbReference type="ARBA" id="ARBA00022801"/>
    </source>
</evidence>
<dbReference type="InterPro" id="IPR020602">
    <property type="entry name" value="GTP_CycHdrlase_I_dom"/>
</dbReference>
<dbReference type="NCBIfam" id="TIGR00063">
    <property type="entry name" value="folE"/>
    <property type="match status" value="1"/>
</dbReference>
<dbReference type="InterPro" id="IPR001474">
    <property type="entry name" value="GTP_CycHdrlase_I"/>
</dbReference>
<evidence type="ECO:0000313" key="8">
    <source>
        <dbReference type="Proteomes" id="UP000469125"/>
    </source>
</evidence>
<feature type="binding site" evidence="5">
    <location>
        <position position="78"/>
    </location>
    <ligand>
        <name>Zn(2+)</name>
        <dbReference type="ChEBI" id="CHEBI:29105"/>
    </ligand>
</feature>
<dbReference type="GO" id="GO:0006730">
    <property type="term" value="P:one-carbon metabolic process"/>
    <property type="evidence" value="ECO:0007669"/>
    <property type="project" value="UniProtKB-UniRule"/>
</dbReference>
<dbReference type="InterPro" id="IPR043134">
    <property type="entry name" value="GTP-CH-I_N"/>
</dbReference>
<comment type="caution">
    <text evidence="7">The sequence shown here is derived from an EMBL/GenBank/DDBJ whole genome shotgun (WGS) entry which is preliminary data.</text>
</comment>
<name>A0A6N8FDQ8_9BACI</name>
<dbReference type="GO" id="GO:0005737">
    <property type="term" value="C:cytoplasm"/>
    <property type="evidence" value="ECO:0007669"/>
    <property type="project" value="TreeGrafter"/>
</dbReference>
<comment type="similarity">
    <text evidence="5">Belongs to the GTP cyclohydrolase I family.</text>
</comment>
<dbReference type="PANTHER" id="PTHR11109:SF7">
    <property type="entry name" value="GTP CYCLOHYDROLASE 1"/>
    <property type="match status" value="1"/>
</dbReference>
<dbReference type="NCBIfam" id="NF006826">
    <property type="entry name" value="PRK09347.1-3"/>
    <property type="match status" value="1"/>
</dbReference>
<keyword evidence="5" id="KW-0862">Zinc</keyword>
<dbReference type="RefSeq" id="WP_155667544.1">
    <property type="nucleotide sequence ID" value="NZ_WOCA01000002.1"/>
</dbReference>
<evidence type="ECO:0000256" key="3">
    <source>
        <dbReference type="ARBA" id="ARBA00022563"/>
    </source>
</evidence>
<evidence type="ECO:0000259" key="6">
    <source>
        <dbReference type="Pfam" id="PF01227"/>
    </source>
</evidence>
<evidence type="ECO:0000256" key="5">
    <source>
        <dbReference type="HAMAP-Rule" id="MF_00223"/>
    </source>
</evidence>
<gene>
    <name evidence="5 7" type="primary">folE</name>
    <name evidence="7" type="ORF">GMD78_04565</name>
</gene>
<evidence type="ECO:0000256" key="2">
    <source>
        <dbReference type="ARBA" id="ARBA00005080"/>
    </source>
</evidence>
<comment type="catalytic activity">
    <reaction evidence="1 5">
        <text>GTP + H2O = 7,8-dihydroneopterin 3'-triphosphate + formate + H(+)</text>
        <dbReference type="Rhea" id="RHEA:17473"/>
        <dbReference type="ChEBI" id="CHEBI:15377"/>
        <dbReference type="ChEBI" id="CHEBI:15378"/>
        <dbReference type="ChEBI" id="CHEBI:15740"/>
        <dbReference type="ChEBI" id="CHEBI:37565"/>
        <dbReference type="ChEBI" id="CHEBI:58462"/>
        <dbReference type="EC" id="3.5.4.16"/>
    </reaction>
</comment>
<dbReference type="EC" id="3.5.4.16" evidence="5"/>
<dbReference type="PROSITE" id="PS00859">
    <property type="entry name" value="GTP_CYCLOHYDROL_1_1"/>
    <property type="match status" value="1"/>
</dbReference>
<dbReference type="GO" id="GO:0006729">
    <property type="term" value="P:tetrahydrobiopterin biosynthetic process"/>
    <property type="evidence" value="ECO:0007669"/>
    <property type="project" value="TreeGrafter"/>
</dbReference>
<comment type="pathway">
    <text evidence="2 5">Cofactor biosynthesis; 7,8-dihydroneopterin triphosphate biosynthesis; 7,8-dihydroneopterin triphosphate from GTP: step 1/1.</text>
</comment>
<dbReference type="PANTHER" id="PTHR11109">
    <property type="entry name" value="GTP CYCLOHYDROLASE I"/>
    <property type="match status" value="1"/>
</dbReference>
<reference evidence="7 8" key="1">
    <citation type="submission" date="2019-11" db="EMBL/GenBank/DDBJ databases">
        <authorList>
            <person name="Li X."/>
        </authorList>
    </citation>
    <scope>NUCLEOTIDE SEQUENCE [LARGE SCALE GENOMIC DNA]</scope>
    <source>
        <strain evidence="7 8">L9</strain>
    </source>
</reference>
<dbReference type="SUPFAM" id="SSF55620">
    <property type="entry name" value="Tetrahydrobiopterin biosynthesis enzymes-like"/>
    <property type="match status" value="1"/>
</dbReference>
<keyword evidence="8" id="KW-1185">Reference proteome</keyword>
<dbReference type="EMBL" id="WOCA01000002">
    <property type="protein sequence ID" value="MUK87673.1"/>
    <property type="molecule type" value="Genomic_DNA"/>
</dbReference>
<dbReference type="Proteomes" id="UP000469125">
    <property type="component" value="Unassembled WGS sequence"/>
</dbReference>
<keyword evidence="4 5" id="KW-0378">Hydrolase</keyword>
<dbReference type="PROSITE" id="PS00860">
    <property type="entry name" value="GTP_CYCLOHYDROL_1_2"/>
    <property type="match status" value="1"/>
</dbReference>
<keyword evidence="5" id="KW-0342">GTP-binding</keyword>
<dbReference type="AlphaFoldDB" id="A0A6N8FDQ8"/>
<dbReference type="HAMAP" id="MF_00223">
    <property type="entry name" value="FolE"/>
    <property type="match status" value="1"/>
</dbReference>
<dbReference type="NCBIfam" id="NF006825">
    <property type="entry name" value="PRK09347.1-2"/>
    <property type="match status" value="1"/>
</dbReference>
<keyword evidence="5" id="KW-0547">Nucleotide-binding</keyword>
<sequence length="188" mass="21052">MAQSKQEKIKKAVEMILEAIGEDTNREGILETPNRVATMYEEIFSGMNVDPRDYFTSSFCEEHEELILVKDIDFHSVCEHHLIPFFGKAHVAYIPQNGQVTGIGNFAKAIEAVAKRPQIQERMTTTLANAIEETLSPRGVLVVIEAEHLCMTMRGVKKPGSQTVTTAARGVFEKDSAKRAEVLSFIRR</sequence>
<dbReference type="GO" id="GO:0003934">
    <property type="term" value="F:GTP cyclohydrolase I activity"/>
    <property type="evidence" value="ECO:0007669"/>
    <property type="project" value="UniProtKB-UniRule"/>
</dbReference>
<comment type="subunit">
    <text evidence="5">Homopolymer.</text>
</comment>
<dbReference type="Gene3D" id="3.30.1130.10">
    <property type="match status" value="1"/>
</dbReference>
<dbReference type="FunFam" id="3.30.1130.10:FF:000001">
    <property type="entry name" value="GTP cyclohydrolase 1"/>
    <property type="match status" value="1"/>
</dbReference>
<feature type="binding site" evidence="5">
    <location>
        <position position="150"/>
    </location>
    <ligand>
        <name>Zn(2+)</name>
        <dbReference type="ChEBI" id="CHEBI:29105"/>
    </ligand>
</feature>
<dbReference type="GO" id="GO:0046654">
    <property type="term" value="P:tetrahydrofolate biosynthetic process"/>
    <property type="evidence" value="ECO:0007669"/>
    <property type="project" value="UniProtKB-UniRule"/>
</dbReference>
<dbReference type="GO" id="GO:0008270">
    <property type="term" value="F:zinc ion binding"/>
    <property type="evidence" value="ECO:0007669"/>
    <property type="project" value="UniProtKB-UniRule"/>
</dbReference>